<keyword evidence="1" id="KW-0472">Membrane</keyword>
<keyword evidence="1" id="KW-0812">Transmembrane</keyword>
<dbReference type="EMBL" id="JAICCE010000007">
    <property type="protein sequence ID" value="KAG9275614.1"/>
    <property type="molecule type" value="Genomic_DNA"/>
</dbReference>
<dbReference type="OrthoDB" id="8781657at2759"/>
<evidence type="ECO:0000256" key="2">
    <source>
        <dbReference type="SAM" id="SignalP"/>
    </source>
</evidence>
<name>A0A8B9RES9_ASTMX</name>
<proteinExistence type="predicted"/>
<organism evidence="4 5">
    <name type="scientific">Astyanax mexicanus</name>
    <name type="common">Blind cave fish</name>
    <name type="synonym">Astyanax fasciatus mexicanus</name>
    <dbReference type="NCBI Taxonomy" id="7994"/>
    <lineage>
        <taxon>Eukaryota</taxon>
        <taxon>Metazoa</taxon>
        <taxon>Chordata</taxon>
        <taxon>Craniata</taxon>
        <taxon>Vertebrata</taxon>
        <taxon>Euteleostomi</taxon>
        <taxon>Actinopterygii</taxon>
        <taxon>Neopterygii</taxon>
        <taxon>Teleostei</taxon>
        <taxon>Ostariophysi</taxon>
        <taxon>Characiformes</taxon>
        <taxon>Characoidei</taxon>
        <taxon>Acestrorhamphidae</taxon>
        <taxon>Acestrorhamphinae</taxon>
        <taxon>Astyanax</taxon>
    </lineage>
</organism>
<feature type="chain" id="PRO_5044669869" evidence="2">
    <location>
        <begin position="19"/>
        <end position="608"/>
    </location>
</feature>
<keyword evidence="1" id="KW-1133">Transmembrane helix</keyword>
<evidence type="ECO:0000313" key="4">
    <source>
        <dbReference type="Ensembl" id="ENSAMXP00005037597.1"/>
    </source>
</evidence>
<reference evidence="4" key="2">
    <citation type="submission" date="2025-05" db="UniProtKB">
        <authorList>
            <consortium name="Ensembl"/>
        </authorList>
    </citation>
    <scope>IDENTIFICATION</scope>
</reference>
<protein>
    <submittedName>
        <fullName evidence="3 4">Uncharacterized protein</fullName>
    </submittedName>
</protein>
<accession>A0A8B9RES9</accession>
<dbReference type="Ensembl" id="ENSAMXT00005040961.1">
    <property type="protein sequence ID" value="ENSAMXP00005037597.1"/>
    <property type="gene ID" value="ENSAMXG00005017872.1"/>
</dbReference>
<feature type="transmembrane region" description="Helical" evidence="1">
    <location>
        <begin position="570"/>
        <end position="591"/>
    </location>
</feature>
<sequence length="608" mass="67596">MWGFWILLFAASLTESYADVNVVYGQQLSINITAMAERLEFISADKSKEYTIWSSLNGPKKGKVIQWSGGKHFIINSASFDDEGNYTEVSNYQTFVTKVKVLTSTETQRCEAGETLTISLDGLMEEGASLRFSRGAEEIMLVHQGLLMMSVPTFKDRIKVTSSSIQVLSVQGSDAGKYTLLDSKGRVVKISTLQVTNTCVGDVDVQYGRQLSIKLLTQVTSMGLKPVDQSQNYVIWSSTVQPTRGKVVGSGKDRRFIINPANFEDQGDYTQRNTENKGICVSKVKVVPSTDTKKREVGKTLTIPLDVIKKNEASLQFYNGAVTILLVKNGSSVRNLGDLSKQIKVTDSSIQVLNVQRADKGNYRLLDSKNRVVKITTLEVINPCADEVDVKYGQQLRIKILVQIKSLGFMSENKLQNNTIWPQSAQSSRGSMEGDKKHFTINSVNFEDQGVYMQWDNQRNMICATNVTVSTFTKTEKCEAGNSLTISLSDMKKNEASLHFSNKEHLDLMLVRRGVPQRNSSDFYDRISVTSSSIQVLKISESDVGQYTLFDGNDRKAKIITLELTKPVNWMAICGFGVVVVVLGLLAGGIYRCCCRTRSEANVSNRMI</sequence>
<dbReference type="Proteomes" id="UP000694621">
    <property type="component" value="Unplaced"/>
</dbReference>
<keyword evidence="2" id="KW-0732">Signal</keyword>
<dbReference type="Proteomes" id="UP000752171">
    <property type="component" value="Unassembled WGS sequence"/>
</dbReference>
<feature type="signal peptide" evidence="2">
    <location>
        <begin position="1"/>
        <end position="18"/>
    </location>
</feature>
<evidence type="ECO:0000313" key="6">
    <source>
        <dbReference type="Proteomes" id="UP000752171"/>
    </source>
</evidence>
<dbReference type="AlphaFoldDB" id="A0A8B9RES9"/>
<evidence type="ECO:0000313" key="3">
    <source>
        <dbReference type="EMBL" id="KAG9275614.1"/>
    </source>
</evidence>
<gene>
    <name evidence="3" type="ORF">AMEX_G10148</name>
</gene>
<evidence type="ECO:0000256" key="1">
    <source>
        <dbReference type="SAM" id="Phobius"/>
    </source>
</evidence>
<reference evidence="3 6" key="1">
    <citation type="submission" date="2021-07" db="EMBL/GenBank/DDBJ databases">
        <authorList>
            <person name="Imarazene B."/>
            <person name="Zahm M."/>
            <person name="Klopp C."/>
            <person name="Cabau C."/>
            <person name="Beille S."/>
            <person name="Jouanno E."/>
            <person name="Castinel A."/>
            <person name="Lluch J."/>
            <person name="Gil L."/>
            <person name="Kuchtly C."/>
            <person name="Lopez Roques C."/>
            <person name="Donnadieu C."/>
            <person name="Parrinello H."/>
            <person name="Journot L."/>
            <person name="Du K."/>
            <person name="Schartl M."/>
            <person name="Retaux S."/>
            <person name="Guiguen Y."/>
        </authorList>
    </citation>
    <scope>NUCLEOTIDE SEQUENCE [LARGE SCALE GENOMIC DNA]</scope>
    <source>
        <strain evidence="3">Pach_M1</strain>
        <tissue evidence="3">Testis</tissue>
    </source>
</reference>
<evidence type="ECO:0000313" key="5">
    <source>
        <dbReference type="Proteomes" id="UP000694621"/>
    </source>
</evidence>